<keyword evidence="1" id="KW-0175">Coiled coil</keyword>
<evidence type="ECO:0000313" key="5">
    <source>
        <dbReference type="Proteomes" id="UP001234343"/>
    </source>
</evidence>
<sequence>MAANNNDDFPQIKLDEEDRRGHQQKTPPARGKTTASAAPAGSSNSSGGNGLATFALILALGAGGAAGYLYMQLQTQLGAAQNAEARIADLENRLSATGEDLGESTVALQVKVSELSNRADELWEQMDKLWASAWRRNQKELGDLTTKVDEQVAALRSTTSTNASTGTTNKQTLDNLLVQVDSLASEVLSLNVQLERASVSAGSTQRDLQAATERLTLLEQRNAALVTRLNQVETEVRNLATKIASTGP</sequence>
<evidence type="ECO:0000256" key="3">
    <source>
        <dbReference type="SAM" id="Phobius"/>
    </source>
</evidence>
<reference evidence="4 5" key="1">
    <citation type="submission" date="2023-06" db="EMBL/GenBank/DDBJ databases">
        <title>Alteromonas sp. ASW11-36 isolated from intertidal sand.</title>
        <authorList>
            <person name="Li Y."/>
        </authorList>
    </citation>
    <scope>NUCLEOTIDE SEQUENCE [LARGE SCALE GENOMIC DNA]</scope>
    <source>
        <strain evidence="4 5">ASW11-36</strain>
    </source>
</reference>
<organism evidence="4 5">
    <name type="scientific">Alteromonas arenosi</name>
    <dbReference type="NCBI Taxonomy" id="3055817"/>
    <lineage>
        <taxon>Bacteria</taxon>
        <taxon>Pseudomonadati</taxon>
        <taxon>Pseudomonadota</taxon>
        <taxon>Gammaproteobacteria</taxon>
        <taxon>Alteromonadales</taxon>
        <taxon>Alteromonadaceae</taxon>
        <taxon>Alteromonas/Salinimonas group</taxon>
        <taxon>Alteromonas</taxon>
    </lineage>
</organism>
<name>A0ABT7SWH6_9ALTE</name>
<feature type="coiled-coil region" evidence="1">
    <location>
        <begin position="73"/>
        <end position="100"/>
    </location>
</feature>
<keyword evidence="3" id="KW-0812">Transmembrane</keyword>
<keyword evidence="5" id="KW-1185">Reference proteome</keyword>
<proteinExistence type="predicted"/>
<dbReference type="EMBL" id="JAUCBP010000007">
    <property type="protein sequence ID" value="MDM7860541.1"/>
    <property type="molecule type" value="Genomic_DNA"/>
</dbReference>
<feature type="region of interest" description="Disordered" evidence="2">
    <location>
        <begin position="1"/>
        <end position="46"/>
    </location>
</feature>
<evidence type="ECO:0000313" key="4">
    <source>
        <dbReference type="EMBL" id="MDM7860541.1"/>
    </source>
</evidence>
<feature type="transmembrane region" description="Helical" evidence="3">
    <location>
        <begin position="51"/>
        <end position="71"/>
    </location>
</feature>
<evidence type="ECO:0000256" key="2">
    <source>
        <dbReference type="SAM" id="MobiDB-lite"/>
    </source>
</evidence>
<protein>
    <submittedName>
        <fullName evidence="4">Uncharacterized protein</fullName>
    </submittedName>
</protein>
<dbReference type="Proteomes" id="UP001234343">
    <property type="component" value="Unassembled WGS sequence"/>
</dbReference>
<feature type="coiled-coil region" evidence="1">
    <location>
        <begin position="201"/>
        <end position="242"/>
    </location>
</feature>
<keyword evidence="3" id="KW-0472">Membrane</keyword>
<comment type="caution">
    <text evidence="4">The sequence shown here is derived from an EMBL/GenBank/DDBJ whole genome shotgun (WGS) entry which is preliminary data.</text>
</comment>
<keyword evidence="3" id="KW-1133">Transmembrane helix</keyword>
<evidence type="ECO:0000256" key="1">
    <source>
        <dbReference type="SAM" id="Coils"/>
    </source>
</evidence>
<accession>A0ABT7SWH6</accession>
<feature type="compositionally biased region" description="Low complexity" evidence="2">
    <location>
        <begin position="31"/>
        <end position="46"/>
    </location>
</feature>
<dbReference type="RefSeq" id="WP_289364837.1">
    <property type="nucleotide sequence ID" value="NZ_JAUCBP010000007.1"/>
</dbReference>
<gene>
    <name evidence="4" type="ORF">QTP81_08030</name>
</gene>